<dbReference type="GO" id="GO:0005634">
    <property type="term" value="C:nucleus"/>
    <property type="evidence" value="ECO:0007669"/>
    <property type="project" value="UniProtKB-SubCell"/>
</dbReference>
<name>A0A371E3V4_MUCPR</name>
<evidence type="ECO:0000256" key="6">
    <source>
        <dbReference type="RuleBase" id="RU367155"/>
    </source>
</evidence>
<dbReference type="Pfam" id="PF02045">
    <property type="entry name" value="CBFB_NFYA"/>
    <property type="match status" value="1"/>
</dbReference>
<dbReference type="AlphaFoldDB" id="A0A371E3V4"/>
<comment type="subunit">
    <text evidence="6">Heterotrimer.</text>
</comment>
<gene>
    <name evidence="8" type="primary">NFYA2</name>
    <name evidence="8" type="ORF">CR513_61134</name>
</gene>
<keyword evidence="9" id="KW-1185">Reference proteome</keyword>
<dbReference type="InterPro" id="IPR001289">
    <property type="entry name" value="NFYA"/>
</dbReference>
<dbReference type="SMART" id="SM00521">
    <property type="entry name" value="CBF"/>
    <property type="match status" value="1"/>
</dbReference>
<evidence type="ECO:0000313" key="9">
    <source>
        <dbReference type="Proteomes" id="UP000257109"/>
    </source>
</evidence>
<feature type="non-terminal residue" evidence="8">
    <location>
        <position position="1"/>
    </location>
</feature>
<dbReference type="PANTHER" id="PTHR12632">
    <property type="entry name" value="TRANSCRIPTION FACTOR NF-Y ALPHA-RELATED"/>
    <property type="match status" value="1"/>
</dbReference>
<dbReference type="EMBL" id="QJKJ01016648">
    <property type="protein sequence ID" value="RDX60702.1"/>
    <property type="molecule type" value="Genomic_DNA"/>
</dbReference>
<comment type="subcellular location">
    <subcellularLocation>
        <location evidence="1 6">Nucleus</location>
    </subcellularLocation>
</comment>
<evidence type="ECO:0000256" key="7">
    <source>
        <dbReference type="SAM" id="MobiDB-lite"/>
    </source>
</evidence>
<dbReference type="OrthoDB" id="1097733at2759"/>
<protein>
    <recommendedName>
        <fullName evidence="6">Nuclear transcription factor Y subunit</fullName>
    </recommendedName>
</protein>
<evidence type="ECO:0000256" key="5">
    <source>
        <dbReference type="ARBA" id="ARBA00023242"/>
    </source>
</evidence>
<keyword evidence="5 6" id="KW-0539">Nucleus</keyword>
<dbReference type="Proteomes" id="UP000257109">
    <property type="component" value="Unassembled WGS sequence"/>
</dbReference>
<organism evidence="8 9">
    <name type="scientific">Mucuna pruriens</name>
    <name type="common">Velvet bean</name>
    <name type="synonym">Dolichos pruriens</name>
    <dbReference type="NCBI Taxonomy" id="157652"/>
    <lineage>
        <taxon>Eukaryota</taxon>
        <taxon>Viridiplantae</taxon>
        <taxon>Streptophyta</taxon>
        <taxon>Embryophyta</taxon>
        <taxon>Tracheophyta</taxon>
        <taxon>Spermatophyta</taxon>
        <taxon>Magnoliopsida</taxon>
        <taxon>eudicotyledons</taxon>
        <taxon>Gunneridae</taxon>
        <taxon>Pentapetalae</taxon>
        <taxon>rosids</taxon>
        <taxon>fabids</taxon>
        <taxon>Fabales</taxon>
        <taxon>Fabaceae</taxon>
        <taxon>Papilionoideae</taxon>
        <taxon>50 kb inversion clade</taxon>
        <taxon>NPAAA clade</taxon>
        <taxon>indigoferoid/millettioid clade</taxon>
        <taxon>Phaseoleae</taxon>
        <taxon>Mucuna</taxon>
    </lineage>
</organism>
<feature type="compositionally biased region" description="Basic residues" evidence="7">
    <location>
        <begin position="238"/>
        <end position="253"/>
    </location>
</feature>
<evidence type="ECO:0000313" key="8">
    <source>
        <dbReference type="EMBL" id="RDX60702.1"/>
    </source>
</evidence>
<proteinExistence type="inferred from homology"/>
<keyword evidence="3 6" id="KW-0238">DNA-binding</keyword>
<keyword evidence="2 6" id="KW-0805">Transcription regulation</keyword>
<evidence type="ECO:0000256" key="3">
    <source>
        <dbReference type="ARBA" id="ARBA00023125"/>
    </source>
</evidence>
<dbReference type="GO" id="GO:0003677">
    <property type="term" value="F:DNA binding"/>
    <property type="evidence" value="ECO:0007669"/>
    <property type="project" value="UniProtKB-KW"/>
</dbReference>
<dbReference type="PROSITE" id="PS51152">
    <property type="entry name" value="NFYA_HAP2_2"/>
    <property type="match status" value="1"/>
</dbReference>
<feature type="region of interest" description="Disordered" evidence="7">
    <location>
        <begin position="238"/>
        <end position="315"/>
    </location>
</feature>
<dbReference type="PRINTS" id="PR00616">
    <property type="entry name" value="CCAATSUBUNTB"/>
</dbReference>
<evidence type="ECO:0000256" key="1">
    <source>
        <dbReference type="ARBA" id="ARBA00004123"/>
    </source>
</evidence>
<reference evidence="8" key="1">
    <citation type="submission" date="2018-05" db="EMBL/GenBank/DDBJ databases">
        <title>Draft genome of Mucuna pruriens seed.</title>
        <authorList>
            <person name="Nnadi N.E."/>
            <person name="Vos R."/>
            <person name="Hasami M.H."/>
            <person name="Devisetty U.K."/>
            <person name="Aguiy J.C."/>
        </authorList>
    </citation>
    <scope>NUCLEOTIDE SEQUENCE [LARGE SCALE GENOMIC DNA]</scope>
    <source>
        <strain evidence="8">JCA_2017</strain>
    </source>
</reference>
<comment type="function">
    <text evidence="6">Component of the sequence-specific heterotrimeric transcription factor (NF-Y) which specifically recognizes a 5'-CCAAT-3' box motif found in the promoters of its target genes.</text>
</comment>
<keyword evidence="4 6" id="KW-0804">Transcription</keyword>
<comment type="caution">
    <text evidence="8">The sequence shown here is derived from an EMBL/GenBank/DDBJ whole genome shotgun (WGS) entry which is preliminary data.</text>
</comment>
<dbReference type="Gene3D" id="6.10.250.2430">
    <property type="match status" value="1"/>
</dbReference>
<feature type="compositionally biased region" description="Low complexity" evidence="7">
    <location>
        <begin position="281"/>
        <end position="314"/>
    </location>
</feature>
<evidence type="ECO:0000256" key="4">
    <source>
        <dbReference type="ARBA" id="ARBA00023163"/>
    </source>
</evidence>
<accession>A0A371E3V4</accession>
<comment type="similarity">
    <text evidence="6">Belongs to the NFYA/HAP2 subunit family.</text>
</comment>
<dbReference type="STRING" id="157652.A0A371E3V4"/>
<evidence type="ECO:0000256" key="2">
    <source>
        <dbReference type="ARBA" id="ARBA00023015"/>
    </source>
</evidence>
<dbReference type="GO" id="GO:0003700">
    <property type="term" value="F:DNA-binding transcription factor activity"/>
    <property type="evidence" value="ECO:0007669"/>
    <property type="project" value="UniProtKB-UniRule"/>
</dbReference>
<sequence>MGHIVLKGGGGSLLCMKTKAHWREVVYFTATRLTFEIIFWRVYMAMQSVYLKEHEGNTHSSVGALSSAASAPWWSAFGSQSVHGESCVQMKSFSLEIPNCIDQLAASKPSARGPEQVLAKGHTTHFTIFPDDCKMVDDAQKLQTTISLHSPLTDSHSRFEIGFSQPMICAKYPYSDQFYGLFSAYAPQISGRIMLPHNMTSDDGPIYVNAKQYHGIIRRRQSRAKAVLDHKLTKRRKPYMHESRHRHAMRRPRGCGGRFLNTKNSVNGNGKSGSEVHKSVGEQLQSSGSQSSELFQSEVGTMNSSKSSPNISGSEVTSMFSRGGLDGFSLNHLGSAVHSLADMIDGGRGLIIPPKWVAAAGNCCNLKVWCSIAPNPSLMRPDEEACCTCVDCDKFRTIGFVLTSAY</sequence>